<keyword evidence="2" id="KW-1185">Reference proteome</keyword>
<name>A0A5B7JBB0_PORTR</name>
<evidence type="ECO:0000313" key="2">
    <source>
        <dbReference type="Proteomes" id="UP000324222"/>
    </source>
</evidence>
<proteinExistence type="predicted"/>
<comment type="caution">
    <text evidence="1">The sequence shown here is derived from an EMBL/GenBank/DDBJ whole genome shotgun (WGS) entry which is preliminary data.</text>
</comment>
<organism evidence="1 2">
    <name type="scientific">Portunus trituberculatus</name>
    <name type="common">Swimming crab</name>
    <name type="synonym">Neptunus trituberculatus</name>
    <dbReference type="NCBI Taxonomy" id="210409"/>
    <lineage>
        <taxon>Eukaryota</taxon>
        <taxon>Metazoa</taxon>
        <taxon>Ecdysozoa</taxon>
        <taxon>Arthropoda</taxon>
        <taxon>Crustacea</taxon>
        <taxon>Multicrustacea</taxon>
        <taxon>Malacostraca</taxon>
        <taxon>Eumalacostraca</taxon>
        <taxon>Eucarida</taxon>
        <taxon>Decapoda</taxon>
        <taxon>Pleocyemata</taxon>
        <taxon>Brachyura</taxon>
        <taxon>Eubrachyura</taxon>
        <taxon>Portunoidea</taxon>
        <taxon>Portunidae</taxon>
        <taxon>Portuninae</taxon>
        <taxon>Portunus</taxon>
    </lineage>
</organism>
<sequence>MLGNHMAILSSHFFTFLRHNTLRTEVQGGRVLWEASRVNSSKTTIIIRHPRLAVLSV</sequence>
<accession>A0A5B7JBB0</accession>
<evidence type="ECO:0000313" key="1">
    <source>
        <dbReference type="EMBL" id="MPC89704.1"/>
    </source>
</evidence>
<dbReference type="AlphaFoldDB" id="A0A5B7JBB0"/>
<dbReference type="Proteomes" id="UP000324222">
    <property type="component" value="Unassembled WGS sequence"/>
</dbReference>
<reference evidence="1 2" key="1">
    <citation type="submission" date="2019-05" db="EMBL/GenBank/DDBJ databases">
        <title>Another draft genome of Portunus trituberculatus and its Hox gene families provides insights of decapod evolution.</title>
        <authorList>
            <person name="Jeong J.-H."/>
            <person name="Song I."/>
            <person name="Kim S."/>
            <person name="Choi T."/>
            <person name="Kim D."/>
            <person name="Ryu S."/>
            <person name="Kim W."/>
        </authorList>
    </citation>
    <scope>NUCLEOTIDE SEQUENCE [LARGE SCALE GENOMIC DNA]</scope>
    <source>
        <tissue evidence="1">Muscle</tissue>
    </source>
</reference>
<gene>
    <name evidence="1" type="ORF">E2C01_084661</name>
</gene>
<protein>
    <submittedName>
        <fullName evidence="1">Uncharacterized protein</fullName>
    </submittedName>
</protein>
<dbReference type="EMBL" id="VSRR010081910">
    <property type="protein sequence ID" value="MPC89704.1"/>
    <property type="molecule type" value="Genomic_DNA"/>
</dbReference>